<dbReference type="AlphaFoldDB" id="A0A4S4MKF6"/>
<evidence type="ECO:0000313" key="1">
    <source>
        <dbReference type="EMBL" id="THH26316.1"/>
    </source>
</evidence>
<dbReference type="Proteomes" id="UP000308730">
    <property type="component" value="Unassembled WGS sequence"/>
</dbReference>
<dbReference type="OrthoDB" id="3265815at2759"/>
<keyword evidence="2" id="KW-1185">Reference proteome</keyword>
<organism evidence="1 2">
    <name type="scientific">Antrodiella citrinella</name>
    <dbReference type="NCBI Taxonomy" id="2447956"/>
    <lineage>
        <taxon>Eukaryota</taxon>
        <taxon>Fungi</taxon>
        <taxon>Dikarya</taxon>
        <taxon>Basidiomycota</taxon>
        <taxon>Agaricomycotina</taxon>
        <taxon>Agaricomycetes</taxon>
        <taxon>Polyporales</taxon>
        <taxon>Steccherinaceae</taxon>
        <taxon>Antrodiella</taxon>
    </lineage>
</organism>
<sequence>METLIAAVDALHKYGVPVSKYVQPSMPLFQLILALAPLTPIGAYSLAGAYSLHDLAVPISSHLLGFSLPDLTDELILRMGPVYMKKLFFLHLGRLDALKRLLLSPPYPHSPTLECDFIEQKKLARAWTLASASLVWDARPGDHEWHHMLPIHL</sequence>
<protein>
    <submittedName>
        <fullName evidence="1">Uncharacterized protein</fullName>
    </submittedName>
</protein>
<accession>A0A4S4MKF6</accession>
<dbReference type="EMBL" id="SGPM01000365">
    <property type="protein sequence ID" value="THH26316.1"/>
    <property type="molecule type" value="Genomic_DNA"/>
</dbReference>
<reference evidence="1 2" key="1">
    <citation type="submission" date="2019-02" db="EMBL/GenBank/DDBJ databases">
        <title>Genome sequencing of the rare red list fungi Antrodiella citrinella (Flaviporus citrinellus).</title>
        <authorList>
            <person name="Buettner E."/>
            <person name="Kellner H."/>
        </authorList>
    </citation>
    <scope>NUCLEOTIDE SEQUENCE [LARGE SCALE GENOMIC DNA]</scope>
    <source>
        <strain evidence="1 2">DSM 108506</strain>
    </source>
</reference>
<comment type="caution">
    <text evidence="1">The sequence shown here is derived from an EMBL/GenBank/DDBJ whole genome shotgun (WGS) entry which is preliminary data.</text>
</comment>
<proteinExistence type="predicted"/>
<name>A0A4S4MKF6_9APHY</name>
<gene>
    <name evidence="1" type="ORF">EUX98_g7870</name>
</gene>
<evidence type="ECO:0000313" key="2">
    <source>
        <dbReference type="Proteomes" id="UP000308730"/>
    </source>
</evidence>